<keyword evidence="2" id="KW-1185">Reference proteome</keyword>
<dbReference type="Gene3D" id="1.25.40.10">
    <property type="entry name" value="Tetratricopeptide repeat domain"/>
    <property type="match status" value="2"/>
</dbReference>
<dbReference type="AlphaFoldDB" id="A0A8H3PF71"/>
<evidence type="ECO:0000313" key="2">
    <source>
        <dbReference type="Proteomes" id="UP000664534"/>
    </source>
</evidence>
<dbReference type="EMBL" id="CAJPDT010000114">
    <property type="protein sequence ID" value="CAF9939050.1"/>
    <property type="molecule type" value="Genomic_DNA"/>
</dbReference>
<dbReference type="PANTHER" id="PTHR46082">
    <property type="entry name" value="ATP/GTP-BINDING PROTEIN-RELATED"/>
    <property type="match status" value="1"/>
</dbReference>
<reference evidence="1" key="1">
    <citation type="submission" date="2021-03" db="EMBL/GenBank/DDBJ databases">
        <authorList>
            <person name="Tagirdzhanova G."/>
        </authorList>
    </citation>
    <scope>NUCLEOTIDE SEQUENCE</scope>
</reference>
<protein>
    <recommendedName>
        <fullName evidence="3">Kinesin light chain</fullName>
    </recommendedName>
</protein>
<evidence type="ECO:0000313" key="1">
    <source>
        <dbReference type="EMBL" id="CAF9939050.1"/>
    </source>
</evidence>
<dbReference type="Pfam" id="PF13374">
    <property type="entry name" value="TPR_10"/>
    <property type="match status" value="3"/>
</dbReference>
<accession>A0A8H3PF71</accession>
<organism evidence="1 2">
    <name type="scientific">Imshaugia aleurites</name>
    <dbReference type="NCBI Taxonomy" id="172621"/>
    <lineage>
        <taxon>Eukaryota</taxon>
        <taxon>Fungi</taxon>
        <taxon>Dikarya</taxon>
        <taxon>Ascomycota</taxon>
        <taxon>Pezizomycotina</taxon>
        <taxon>Lecanoromycetes</taxon>
        <taxon>OSLEUM clade</taxon>
        <taxon>Lecanoromycetidae</taxon>
        <taxon>Lecanorales</taxon>
        <taxon>Lecanorineae</taxon>
        <taxon>Parmeliaceae</taxon>
        <taxon>Imshaugia</taxon>
    </lineage>
</organism>
<dbReference type="SUPFAM" id="SSF48452">
    <property type="entry name" value="TPR-like"/>
    <property type="match status" value="1"/>
</dbReference>
<sequence>MYSKIAPTYEVQEDYDSARKLYHRVYEGRRVLLGAGPAATIRSGAELVAATKRLDLLEKTKALGIWPAANCKSSDDLGHDARMNLLRTIALAMQGRGGYSVAGDLYRTLLFVKVKVRGLKPSRHADRERLHRVALSGREKTLGASHAETLYNMSSIADVLRLQDHYRLAESCILAVVLTYQHKLIEAQEIASRVLETRHRLLGADYPLTMACVNSLVLIPRKQGSYSIAEELNRRTLDACERMLGDNHPSILTAASNLVATLTCRRDYKEAEKLMGRVMRDRETLLGGEDPDTLKSAAIEGRLLYL</sequence>
<name>A0A8H3PF71_9LECA</name>
<proteinExistence type="predicted"/>
<dbReference type="PANTHER" id="PTHR46082:SF6">
    <property type="entry name" value="AAA+ ATPASE DOMAIN-CONTAINING PROTEIN-RELATED"/>
    <property type="match status" value="1"/>
</dbReference>
<dbReference type="Proteomes" id="UP000664534">
    <property type="component" value="Unassembled WGS sequence"/>
</dbReference>
<dbReference type="InterPro" id="IPR011990">
    <property type="entry name" value="TPR-like_helical_dom_sf"/>
</dbReference>
<comment type="caution">
    <text evidence="1">The sequence shown here is derived from an EMBL/GenBank/DDBJ whole genome shotgun (WGS) entry which is preliminary data.</text>
</comment>
<evidence type="ECO:0008006" key="3">
    <source>
        <dbReference type="Google" id="ProtNLM"/>
    </source>
</evidence>
<dbReference type="OrthoDB" id="1658288at2759"/>
<gene>
    <name evidence="1" type="ORF">IMSHALPRED_001186</name>
</gene>
<dbReference type="InterPro" id="IPR053137">
    <property type="entry name" value="NLR-like"/>
</dbReference>